<keyword evidence="5 7" id="KW-1133">Transmembrane helix</keyword>
<evidence type="ECO:0000259" key="8">
    <source>
        <dbReference type="PROSITE" id="PS50928"/>
    </source>
</evidence>
<feature type="transmembrane region" description="Helical" evidence="7">
    <location>
        <begin position="135"/>
        <end position="155"/>
    </location>
</feature>
<keyword evidence="2 7" id="KW-0813">Transport</keyword>
<evidence type="ECO:0000313" key="9">
    <source>
        <dbReference type="EMBL" id="MCH1624474.1"/>
    </source>
</evidence>
<dbReference type="PANTHER" id="PTHR43744">
    <property type="entry name" value="ABC TRANSPORTER PERMEASE PROTEIN MG189-RELATED-RELATED"/>
    <property type="match status" value="1"/>
</dbReference>
<keyword evidence="3" id="KW-1003">Cell membrane</keyword>
<dbReference type="InterPro" id="IPR000515">
    <property type="entry name" value="MetI-like"/>
</dbReference>
<dbReference type="SUPFAM" id="SSF161098">
    <property type="entry name" value="MetI-like"/>
    <property type="match status" value="1"/>
</dbReference>
<dbReference type="InterPro" id="IPR035906">
    <property type="entry name" value="MetI-like_sf"/>
</dbReference>
<evidence type="ECO:0000256" key="1">
    <source>
        <dbReference type="ARBA" id="ARBA00004651"/>
    </source>
</evidence>
<name>A0AAW5E6R6_9BACI</name>
<dbReference type="Proteomes" id="UP001431131">
    <property type="component" value="Unassembled WGS sequence"/>
</dbReference>
<dbReference type="CDD" id="cd06261">
    <property type="entry name" value="TM_PBP2"/>
    <property type="match status" value="1"/>
</dbReference>
<organism evidence="9 10">
    <name type="scientific">Fredinandcohnia quinoae</name>
    <dbReference type="NCBI Taxonomy" id="2918902"/>
    <lineage>
        <taxon>Bacteria</taxon>
        <taxon>Bacillati</taxon>
        <taxon>Bacillota</taxon>
        <taxon>Bacilli</taxon>
        <taxon>Bacillales</taxon>
        <taxon>Bacillaceae</taxon>
        <taxon>Fredinandcohnia</taxon>
    </lineage>
</organism>
<comment type="subcellular location">
    <subcellularLocation>
        <location evidence="1 7">Cell membrane</location>
        <topology evidence="1 7">Multi-pass membrane protein</topology>
    </subcellularLocation>
</comment>
<evidence type="ECO:0000256" key="7">
    <source>
        <dbReference type="RuleBase" id="RU363032"/>
    </source>
</evidence>
<dbReference type="Gene3D" id="1.10.3720.10">
    <property type="entry name" value="MetI-like"/>
    <property type="match status" value="1"/>
</dbReference>
<gene>
    <name evidence="9" type="ORF">MJG50_03975</name>
</gene>
<dbReference type="PANTHER" id="PTHR43744:SF9">
    <property type="entry name" value="POLYGALACTURONAN_RHAMNOGALACTURONAN TRANSPORT SYSTEM PERMEASE PROTEIN YTCP"/>
    <property type="match status" value="1"/>
</dbReference>
<dbReference type="GO" id="GO:0055085">
    <property type="term" value="P:transmembrane transport"/>
    <property type="evidence" value="ECO:0007669"/>
    <property type="project" value="InterPro"/>
</dbReference>
<keyword evidence="10" id="KW-1185">Reference proteome</keyword>
<evidence type="ECO:0000256" key="5">
    <source>
        <dbReference type="ARBA" id="ARBA00022989"/>
    </source>
</evidence>
<dbReference type="AlphaFoldDB" id="A0AAW5E6R6"/>
<comment type="caution">
    <text evidence="9">The sequence shown here is derived from an EMBL/GenBank/DDBJ whole genome shotgun (WGS) entry which is preliminary data.</text>
</comment>
<sequence>MIKRSRGSVVFDSFNSIILLIIALIMLFPFFYVFAVSFSSLSDFLENEIILWPKEWVTDAYTYILGSDQFIRSIFVTIYITVVGTAVNLFFTSTMAYALTRSVIGQRTILFLVLFTLLFSAGMIPTYIVVKETGLINSLWSLIIPVAISPFNLIIMRQFFLSIPDELNEAALIDGANDLQIFTKIILPLSKPALAAFGLFYAVSHWNSYFTGVLYLNDPAKWPIQVILRQIVIVNEPNAALGGHEMMLEALPPPETIQMAAILLATLPILVVYPFLQKHFAKGVMLGSVKG</sequence>
<reference evidence="9" key="1">
    <citation type="submission" date="2022-02" db="EMBL/GenBank/DDBJ databases">
        <title>Fredinandcohnia quinoae sp. nov. isolated from Chenopodium quinoa seeds.</title>
        <authorList>
            <person name="Saati-Santamaria Z."/>
            <person name="Flores-Felix J.D."/>
            <person name="Igual J.M."/>
            <person name="Velazquez E."/>
            <person name="Garcia-Fraile P."/>
            <person name="Martinez-Molina E."/>
        </authorList>
    </citation>
    <scope>NUCLEOTIDE SEQUENCE</scope>
    <source>
        <strain evidence="9">SECRCQ15</strain>
    </source>
</reference>
<feature type="domain" description="ABC transmembrane type-1" evidence="8">
    <location>
        <begin position="74"/>
        <end position="276"/>
    </location>
</feature>
<feature type="transmembrane region" description="Helical" evidence="7">
    <location>
        <begin position="256"/>
        <end position="276"/>
    </location>
</feature>
<dbReference type="GO" id="GO:0005886">
    <property type="term" value="C:plasma membrane"/>
    <property type="evidence" value="ECO:0007669"/>
    <property type="project" value="UniProtKB-SubCell"/>
</dbReference>
<evidence type="ECO:0000313" key="10">
    <source>
        <dbReference type="Proteomes" id="UP001431131"/>
    </source>
</evidence>
<keyword evidence="6 7" id="KW-0472">Membrane</keyword>
<dbReference type="Pfam" id="PF00528">
    <property type="entry name" value="BPD_transp_1"/>
    <property type="match status" value="1"/>
</dbReference>
<dbReference type="PROSITE" id="PS50928">
    <property type="entry name" value="ABC_TM1"/>
    <property type="match status" value="1"/>
</dbReference>
<feature type="transmembrane region" description="Helical" evidence="7">
    <location>
        <begin position="74"/>
        <end position="97"/>
    </location>
</feature>
<dbReference type="EMBL" id="JAKTTI010000003">
    <property type="protein sequence ID" value="MCH1624474.1"/>
    <property type="molecule type" value="Genomic_DNA"/>
</dbReference>
<evidence type="ECO:0000256" key="3">
    <source>
        <dbReference type="ARBA" id="ARBA00022475"/>
    </source>
</evidence>
<evidence type="ECO:0000256" key="6">
    <source>
        <dbReference type="ARBA" id="ARBA00023136"/>
    </source>
</evidence>
<dbReference type="RefSeq" id="WP_240252917.1">
    <property type="nucleotide sequence ID" value="NZ_JAKTTI010000003.1"/>
</dbReference>
<evidence type="ECO:0000256" key="4">
    <source>
        <dbReference type="ARBA" id="ARBA00022692"/>
    </source>
</evidence>
<proteinExistence type="inferred from homology"/>
<keyword evidence="4 7" id="KW-0812">Transmembrane</keyword>
<feature type="transmembrane region" description="Helical" evidence="7">
    <location>
        <begin position="12"/>
        <end position="35"/>
    </location>
</feature>
<protein>
    <submittedName>
        <fullName evidence="9">Carbohydrate ABC transporter permease</fullName>
    </submittedName>
</protein>
<evidence type="ECO:0000256" key="2">
    <source>
        <dbReference type="ARBA" id="ARBA00022448"/>
    </source>
</evidence>
<accession>A0AAW5E6R6</accession>
<feature type="transmembrane region" description="Helical" evidence="7">
    <location>
        <begin position="109"/>
        <end position="129"/>
    </location>
</feature>
<comment type="similarity">
    <text evidence="7">Belongs to the binding-protein-dependent transport system permease family.</text>
</comment>